<reference evidence="4 5" key="1">
    <citation type="submission" date="2016-12" db="EMBL/GenBank/DDBJ databases">
        <title>Domibacillus sp. SAB 38T whole genome sequencing.</title>
        <authorList>
            <person name="Verma A."/>
            <person name="Ojha A.K."/>
            <person name="Krishnamurthi S."/>
        </authorList>
    </citation>
    <scope>NUCLEOTIDE SEQUENCE [LARGE SCALE GENOMIC DNA]</scope>
    <source>
        <strain evidence="4 5">SAB 38</strain>
    </source>
</reference>
<protein>
    <recommendedName>
        <fullName evidence="3">ORC1/DEAH AAA+ ATPase domain-containing protein</fullName>
    </recommendedName>
</protein>
<gene>
    <name evidence="4" type="ORF">BTO28_01380</name>
</gene>
<dbReference type="InterPro" id="IPR043504">
    <property type="entry name" value="Peptidase_S1_PA_chymotrypsin"/>
</dbReference>
<dbReference type="Pfam" id="PF13401">
    <property type="entry name" value="AAA_22"/>
    <property type="match status" value="1"/>
</dbReference>
<feature type="domain" description="ORC1/DEAH AAA+ ATPase" evidence="3">
    <location>
        <begin position="344"/>
        <end position="453"/>
    </location>
</feature>
<feature type="transmembrane region" description="Helical" evidence="2">
    <location>
        <begin position="21"/>
        <end position="41"/>
    </location>
</feature>
<dbReference type="Proteomes" id="UP000188613">
    <property type="component" value="Unassembled WGS sequence"/>
</dbReference>
<dbReference type="SUPFAM" id="SSF50494">
    <property type="entry name" value="Trypsin-like serine proteases"/>
    <property type="match status" value="1"/>
</dbReference>
<evidence type="ECO:0000313" key="5">
    <source>
        <dbReference type="Proteomes" id="UP000188613"/>
    </source>
</evidence>
<dbReference type="InterPro" id="IPR049945">
    <property type="entry name" value="AAA_22"/>
</dbReference>
<dbReference type="GO" id="GO:0008236">
    <property type="term" value="F:serine-type peptidase activity"/>
    <property type="evidence" value="ECO:0007669"/>
    <property type="project" value="UniProtKB-KW"/>
</dbReference>
<keyword evidence="1" id="KW-0378">Hydrolase</keyword>
<keyword evidence="2" id="KW-0812">Transmembrane</keyword>
<dbReference type="Gene3D" id="3.40.50.300">
    <property type="entry name" value="P-loop containing nucleotide triphosphate hydrolases"/>
    <property type="match status" value="1"/>
</dbReference>
<dbReference type="Pfam" id="PF13365">
    <property type="entry name" value="Trypsin_2"/>
    <property type="match status" value="1"/>
</dbReference>
<name>A0A1V2ACL8_9BACI</name>
<accession>A0A1V2ACL8</accession>
<keyword evidence="1" id="KW-0645">Protease</keyword>
<keyword evidence="2" id="KW-1133">Transmembrane helix</keyword>
<dbReference type="SUPFAM" id="SSF52540">
    <property type="entry name" value="P-loop containing nucleoside triphosphate hydrolases"/>
    <property type="match status" value="1"/>
</dbReference>
<proteinExistence type="predicted"/>
<dbReference type="AlphaFoldDB" id="A0A1V2ACL8"/>
<dbReference type="InterPro" id="IPR027417">
    <property type="entry name" value="P-loop_NTPase"/>
</dbReference>
<dbReference type="InterPro" id="IPR025662">
    <property type="entry name" value="Sigma_54_int_dom_ATP-bd_1"/>
</dbReference>
<evidence type="ECO:0000259" key="3">
    <source>
        <dbReference type="Pfam" id="PF13401"/>
    </source>
</evidence>
<sequence length="1053" mass="122656">MKEKKMDAKIKKATAHVECGGKFGTAFLISPVLAITAYHVVSRYVEGSSIFLEFSLPGETGNRSAKLLNSRNEIDTGIDLAILQLDKPLEEIEPLQLTAKELPYDLPWKAFGFPATKDTPGQTFVGEVSMFVEQHISKYDLDLDCRKPDITDPKYVVFGASGSAVIVDKEVVAVLSDKMPGGTLGAVSIKFARELLTELNITFTDNTSLVAESPSNELEEMLKMYHIKVRFYLENSMTLPFPSELNNDLIKYSYFSEFFEISTWKSKIIDHINTISKEFNSNAFLRESIIKLQELYELDLPYEEFQSSMRKTVDLILEEIPDDKRTKGFRQLLFHLYNLLKRRYNKVLVLTGESGSGKTHLLKTILSSYQSEKGLEYYSIRIPISINEIKDKGFGEAIKFSLNHFLNSNFNDISDVNHFVNNLKKVGITFKVIFIIDDLQNLCNSSAKHYDDIKQTIVMYTKFDWVSWCLSINEFDQYLIMDNSRFLEKYCFSNNFDDANLFVSMSKINSENKVCHRILNNYGIDTKVIEKFPQNITNIKMLLNNPLISYVYANTVNENEKELHNICYFNFIKRYSDIKKKQMVEYSERDLPFQEKDVQINNEINQVVNFVIKNKKLTYSESELNDLFKSLAHCYFELRSVHLVSKAIVEFEDDIESRKDIIVKFVFKLYWAYKILLEFRSRDNWSEFSLLRDSFVELKDDLLIYEILYLDTDFEKNSEILNQEITDVLNSTSEKGLLFFVGIKTSFNCQEIIFLELLEKGELILNKQETFGLMYFLLHTNARNAKIPQKCIVLSKYLNKVSEHELGGYLNGICKSIFGKLNNLTKFKRCMAEFICSSDTNISKMIGKIAAENFIRIVTEKQYSLEEIVKNHLIIFLGDNLEKIKESMNTGSEKGKNSNATFIEYFLRFLFRLLIENNEDNRLLLHEILLKENFYYLERVKADNKFKIIGHILRSNSAIAYGAYYKHLNHSKKKNFKKQYIECITKLLDSELIEQRILAFHFISNTLIDEDPKSTLDIDFFPLLKVIHEDNRLEMFNDGRKDFYERNFYPYLK</sequence>
<comment type="caution">
    <text evidence="4">The sequence shown here is derived from an EMBL/GenBank/DDBJ whole genome shotgun (WGS) entry which is preliminary data.</text>
</comment>
<evidence type="ECO:0000256" key="1">
    <source>
        <dbReference type="ARBA" id="ARBA00022825"/>
    </source>
</evidence>
<keyword evidence="1" id="KW-0720">Serine protease</keyword>
<dbReference type="Gene3D" id="2.40.10.10">
    <property type="entry name" value="Trypsin-like serine proteases"/>
    <property type="match status" value="2"/>
</dbReference>
<dbReference type="PROSITE" id="PS00675">
    <property type="entry name" value="SIGMA54_INTERACT_1"/>
    <property type="match status" value="1"/>
</dbReference>
<dbReference type="EMBL" id="MSFI01000001">
    <property type="protein sequence ID" value="OMP68729.1"/>
    <property type="molecule type" value="Genomic_DNA"/>
</dbReference>
<organism evidence="4 5">
    <name type="scientific">Domibacillus epiphyticus</name>
    <dbReference type="NCBI Taxonomy" id="1714355"/>
    <lineage>
        <taxon>Bacteria</taxon>
        <taxon>Bacillati</taxon>
        <taxon>Bacillota</taxon>
        <taxon>Bacilli</taxon>
        <taxon>Bacillales</taxon>
        <taxon>Bacillaceae</taxon>
        <taxon>Domibacillus</taxon>
    </lineage>
</organism>
<keyword evidence="2" id="KW-0472">Membrane</keyword>
<dbReference type="InterPro" id="IPR009003">
    <property type="entry name" value="Peptidase_S1_PA"/>
</dbReference>
<evidence type="ECO:0000313" key="4">
    <source>
        <dbReference type="EMBL" id="OMP68729.1"/>
    </source>
</evidence>
<keyword evidence="5" id="KW-1185">Reference proteome</keyword>
<evidence type="ECO:0000256" key="2">
    <source>
        <dbReference type="SAM" id="Phobius"/>
    </source>
</evidence>
<dbReference type="GO" id="GO:0016887">
    <property type="term" value="F:ATP hydrolysis activity"/>
    <property type="evidence" value="ECO:0007669"/>
    <property type="project" value="InterPro"/>
</dbReference>